<gene>
    <name evidence="5" type="ORF">KL86DYS1_11100</name>
</gene>
<dbReference type="RefSeq" id="WP_296938957.1">
    <property type="nucleotide sequence ID" value="NZ_LT599032.1"/>
</dbReference>
<dbReference type="Gene3D" id="1.10.10.60">
    <property type="entry name" value="Homeodomain-like"/>
    <property type="match status" value="2"/>
</dbReference>
<dbReference type="PANTHER" id="PTHR40055:SF1">
    <property type="entry name" value="TRANSCRIPTIONAL REGULATOR YGIV-RELATED"/>
    <property type="match status" value="1"/>
</dbReference>
<organism evidence="5">
    <name type="scientific">uncultured Dysgonomonas sp</name>
    <dbReference type="NCBI Taxonomy" id="206096"/>
    <lineage>
        <taxon>Bacteria</taxon>
        <taxon>Pseudomonadati</taxon>
        <taxon>Bacteroidota</taxon>
        <taxon>Bacteroidia</taxon>
        <taxon>Bacteroidales</taxon>
        <taxon>Dysgonomonadaceae</taxon>
        <taxon>Dysgonomonas</taxon>
        <taxon>environmental samples</taxon>
    </lineage>
</organism>
<dbReference type="SUPFAM" id="SSF46689">
    <property type="entry name" value="Homeodomain-like"/>
    <property type="match status" value="2"/>
</dbReference>
<dbReference type="InterPro" id="IPR025868">
    <property type="entry name" value="Zn_ribbon_dom_put"/>
</dbReference>
<dbReference type="InterPro" id="IPR018060">
    <property type="entry name" value="HTH_AraC"/>
</dbReference>
<dbReference type="EMBL" id="FLUM01000001">
    <property type="protein sequence ID" value="SBV94312.1"/>
    <property type="molecule type" value="Genomic_DNA"/>
</dbReference>
<dbReference type="PROSITE" id="PS01124">
    <property type="entry name" value="HTH_ARAC_FAMILY_2"/>
    <property type="match status" value="1"/>
</dbReference>
<dbReference type="InterPro" id="IPR020449">
    <property type="entry name" value="Tscrpt_reg_AraC-type_HTH"/>
</dbReference>
<dbReference type="SUPFAM" id="SSF55136">
    <property type="entry name" value="Probable bacterial effector-binding domain"/>
    <property type="match status" value="1"/>
</dbReference>
<evidence type="ECO:0000256" key="3">
    <source>
        <dbReference type="ARBA" id="ARBA00023163"/>
    </source>
</evidence>
<dbReference type="GO" id="GO:0043565">
    <property type="term" value="F:sequence-specific DNA binding"/>
    <property type="evidence" value="ECO:0007669"/>
    <property type="project" value="InterPro"/>
</dbReference>
<evidence type="ECO:0000256" key="1">
    <source>
        <dbReference type="ARBA" id="ARBA00023015"/>
    </source>
</evidence>
<keyword evidence="3" id="KW-0804">Transcription</keyword>
<dbReference type="InterPro" id="IPR029442">
    <property type="entry name" value="GyrI-like"/>
</dbReference>
<dbReference type="SMART" id="SM00871">
    <property type="entry name" value="AraC_E_bind"/>
    <property type="match status" value="1"/>
</dbReference>
<name>A0A212J4D3_9BACT</name>
<dbReference type="SMART" id="SM00342">
    <property type="entry name" value="HTH_ARAC"/>
    <property type="match status" value="1"/>
</dbReference>
<dbReference type="InterPro" id="IPR050908">
    <property type="entry name" value="SmbC-like"/>
</dbReference>
<dbReference type="GO" id="GO:0003700">
    <property type="term" value="F:DNA-binding transcription factor activity"/>
    <property type="evidence" value="ECO:0007669"/>
    <property type="project" value="InterPro"/>
</dbReference>
<proteinExistence type="predicted"/>
<evidence type="ECO:0000259" key="4">
    <source>
        <dbReference type="PROSITE" id="PS01124"/>
    </source>
</evidence>
<dbReference type="AlphaFoldDB" id="A0A212J4D3"/>
<dbReference type="PROSITE" id="PS00041">
    <property type="entry name" value="HTH_ARAC_FAMILY_1"/>
    <property type="match status" value="1"/>
</dbReference>
<dbReference type="Gene3D" id="3.20.80.10">
    <property type="entry name" value="Regulatory factor, effector binding domain"/>
    <property type="match status" value="1"/>
</dbReference>
<dbReference type="InterPro" id="IPR010499">
    <property type="entry name" value="AraC_E-bd"/>
</dbReference>
<keyword evidence="2" id="KW-0238">DNA-binding</keyword>
<reference evidence="5" key="1">
    <citation type="submission" date="2016-04" db="EMBL/GenBank/DDBJ databases">
        <authorList>
            <person name="Evans L.H."/>
            <person name="Alamgir A."/>
            <person name="Owens N."/>
            <person name="Weber N.D."/>
            <person name="Virtaneva K."/>
            <person name="Barbian K."/>
            <person name="Babar A."/>
            <person name="Rosenke K."/>
        </authorList>
    </citation>
    <scope>NUCLEOTIDE SEQUENCE</scope>
    <source>
        <strain evidence="5">86-1</strain>
    </source>
</reference>
<dbReference type="InterPro" id="IPR011256">
    <property type="entry name" value="Reg_factor_effector_dom_sf"/>
</dbReference>
<dbReference type="PRINTS" id="PR00032">
    <property type="entry name" value="HTHARAC"/>
</dbReference>
<feature type="domain" description="HTH araC/xylS-type" evidence="4">
    <location>
        <begin position="103"/>
        <end position="201"/>
    </location>
</feature>
<protein>
    <recommendedName>
        <fullName evidence="4">HTH araC/xylS-type domain-containing protein</fullName>
    </recommendedName>
</protein>
<sequence length="375" mass="42964">MKNDICQSCGMPMAAVEHFGTNGDKSLNEDFCCFCFRNGKYTDDFSFDEFVKDSLQYHDEAEKLDGRTLTLDEVNLKTTVKLPGLKRWQSHQFTHLEYYKSVNRAVDYINDNLSTVINLSDLASIAGLSSFHFHRIFRAVMNESPGDYVQRLRLEKTAFKLHTTRFSLADIAEQTGYQSPQALSKAFKKRYGITPSAYRAQPGDLTMSMDSPVEYLFLEPEIRKMASKEVLYLRVVNPYRQADAFLKAWDKLISIVGVNGIPDNNHEYLSLSRDISTITSPENCRIYTCINAGSALKANGRLGRQTIEGGLYAVFTYRGTYKDMDKVYCDIYRYWIPKSEYELRDNMSFSKFLNSPVLVPESELLTEIYIPVSKI</sequence>
<dbReference type="InterPro" id="IPR018062">
    <property type="entry name" value="HTH_AraC-typ_CS"/>
</dbReference>
<accession>A0A212J4D3</accession>
<evidence type="ECO:0000313" key="5">
    <source>
        <dbReference type="EMBL" id="SBV94312.1"/>
    </source>
</evidence>
<dbReference type="InterPro" id="IPR009057">
    <property type="entry name" value="Homeodomain-like_sf"/>
</dbReference>
<dbReference type="Pfam" id="PF12674">
    <property type="entry name" value="Zn_ribbon_2"/>
    <property type="match status" value="1"/>
</dbReference>
<keyword evidence="1" id="KW-0805">Transcription regulation</keyword>
<evidence type="ECO:0000256" key="2">
    <source>
        <dbReference type="ARBA" id="ARBA00023125"/>
    </source>
</evidence>
<dbReference type="Pfam" id="PF06445">
    <property type="entry name" value="GyrI-like"/>
    <property type="match status" value="1"/>
</dbReference>
<dbReference type="PANTHER" id="PTHR40055">
    <property type="entry name" value="TRANSCRIPTIONAL REGULATOR YGIV-RELATED"/>
    <property type="match status" value="1"/>
</dbReference>
<dbReference type="Pfam" id="PF12833">
    <property type="entry name" value="HTH_18"/>
    <property type="match status" value="1"/>
</dbReference>